<comment type="similarity">
    <text evidence="1 3">Belongs to the short-chain dehydrogenases/reductases (SDR) family.</text>
</comment>
<dbReference type="SMART" id="SM00822">
    <property type="entry name" value="PKS_KR"/>
    <property type="match status" value="1"/>
</dbReference>
<dbReference type="EMBL" id="CP005286">
    <property type="protein sequence ID" value="AJE31911.1"/>
    <property type="molecule type" value="Genomic_DNA"/>
</dbReference>
<evidence type="ECO:0000256" key="2">
    <source>
        <dbReference type="ARBA" id="ARBA00023002"/>
    </source>
</evidence>
<evidence type="ECO:0000313" key="6">
    <source>
        <dbReference type="Proteomes" id="UP000031524"/>
    </source>
</evidence>
<evidence type="ECO:0000256" key="3">
    <source>
        <dbReference type="RuleBase" id="RU000363"/>
    </source>
</evidence>
<evidence type="ECO:0000256" key="1">
    <source>
        <dbReference type="ARBA" id="ARBA00006484"/>
    </source>
</evidence>
<dbReference type="STRING" id="1223515.B842_00255"/>
<dbReference type="OrthoDB" id="658698at2"/>
<feature type="domain" description="Ketoreductase" evidence="4">
    <location>
        <begin position="2"/>
        <end position="175"/>
    </location>
</feature>
<sequence length="248" mass="26252">MRNIFITGAAAGIGRAVAERFLAEGWTVGAYDIVPVSWSGGERLLTGLLDVRSAASWDAALAEFSAVVGRIDVVDNNAGVIVDGPLASSDPAAVERLLDVNCLGVTLGARAAHPYLQGGGTLVNMSSASAIHGQPQIAAYSASKAYVSNLTEALGLEWRKDRIRVVAVWPLWTRTALADVEVASVRRLGVRITPEQVADVVWRAATAEGRWARGKVHYGVSALDKALYLGRSLAPDRVARLLTRVLAG</sequence>
<dbReference type="RefSeq" id="WP_040084522.1">
    <property type="nucleotide sequence ID" value="NZ_BCSU01000015.1"/>
</dbReference>
<dbReference type="Pfam" id="PF00106">
    <property type="entry name" value="adh_short"/>
    <property type="match status" value="1"/>
</dbReference>
<dbReference type="PANTHER" id="PTHR43391">
    <property type="entry name" value="RETINOL DEHYDROGENASE-RELATED"/>
    <property type="match status" value="1"/>
</dbReference>
<keyword evidence="6" id="KW-1185">Reference proteome</keyword>
<dbReference type="HOGENOM" id="CLU_010194_2_1_11"/>
<evidence type="ECO:0000259" key="4">
    <source>
        <dbReference type="SMART" id="SM00822"/>
    </source>
</evidence>
<accession>A0A0B5CZY4</accession>
<dbReference type="PRINTS" id="PR00081">
    <property type="entry name" value="GDHRDH"/>
</dbReference>
<dbReference type="AlphaFoldDB" id="A0A0B5CZY4"/>
<dbReference type="KEGG" id="chm:B842_00255"/>
<dbReference type="PROSITE" id="PS00061">
    <property type="entry name" value="ADH_SHORT"/>
    <property type="match status" value="1"/>
</dbReference>
<protein>
    <submittedName>
        <fullName evidence="5">Short chain dehydrogenase</fullName>
    </submittedName>
</protein>
<reference evidence="5 6" key="1">
    <citation type="submission" date="2013-04" db="EMBL/GenBank/DDBJ databases">
        <title>Complete genome sequence of Corynebacterium humireducens DSM 45392(T), isolated from a wastewater-fed microbial fuel cell.</title>
        <authorList>
            <person name="Ruckert C."/>
            <person name="Albersmeier A."/>
            <person name="Kalinowski J."/>
        </authorList>
    </citation>
    <scope>NUCLEOTIDE SEQUENCE [LARGE SCALE GENOMIC DNA]</scope>
    <source>
        <strain evidence="6">MFC-5</strain>
    </source>
</reference>
<dbReference type="PRINTS" id="PR00080">
    <property type="entry name" value="SDRFAMILY"/>
</dbReference>
<dbReference type="Gene3D" id="3.40.50.720">
    <property type="entry name" value="NAD(P)-binding Rossmann-like Domain"/>
    <property type="match status" value="1"/>
</dbReference>
<proteinExistence type="inferred from homology"/>
<dbReference type="InterPro" id="IPR020904">
    <property type="entry name" value="Sc_DH/Rdtase_CS"/>
</dbReference>
<dbReference type="PANTHER" id="PTHR43391:SF82">
    <property type="entry name" value="OXIDOREDUCTASE SADH-RELATED"/>
    <property type="match status" value="1"/>
</dbReference>
<dbReference type="GO" id="GO:0016491">
    <property type="term" value="F:oxidoreductase activity"/>
    <property type="evidence" value="ECO:0007669"/>
    <property type="project" value="UniProtKB-KW"/>
</dbReference>
<dbReference type="InterPro" id="IPR002347">
    <property type="entry name" value="SDR_fam"/>
</dbReference>
<dbReference type="SUPFAM" id="SSF51735">
    <property type="entry name" value="NAD(P)-binding Rossmann-fold domains"/>
    <property type="match status" value="1"/>
</dbReference>
<evidence type="ECO:0000313" key="5">
    <source>
        <dbReference type="EMBL" id="AJE31911.1"/>
    </source>
</evidence>
<dbReference type="InterPro" id="IPR036291">
    <property type="entry name" value="NAD(P)-bd_dom_sf"/>
</dbReference>
<keyword evidence="2" id="KW-0560">Oxidoreductase</keyword>
<name>A0A0B5CZY4_9CORY</name>
<dbReference type="InterPro" id="IPR057326">
    <property type="entry name" value="KR_dom"/>
</dbReference>
<dbReference type="Proteomes" id="UP000031524">
    <property type="component" value="Chromosome"/>
</dbReference>
<gene>
    <name evidence="5" type="ORF">B842_00255</name>
</gene>
<organism evidence="5 6">
    <name type="scientific">Corynebacterium humireducens NBRC 106098 = DSM 45392</name>
    <dbReference type="NCBI Taxonomy" id="1223515"/>
    <lineage>
        <taxon>Bacteria</taxon>
        <taxon>Bacillati</taxon>
        <taxon>Actinomycetota</taxon>
        <taxon>Actinomycetes</taxon>
        <taxon>Mycobacteriales</taxon>
        <taxon>Corynebacteriaceae</taxon>
        <taxon>Corynebacterium</taxon>
    </lineage>
</organism>
<dbReference type="NCBIfam" id="NF006123">
    <property type="entry name" value="PRK08267.1"/>
    <property type="match status" value="1"/>
</dbReference>